<evidence type="ECO:0000256" key="1">
    <source>
        <dbReference type="SAM" id="MobiDB-lite"/>
    </source>
</evidence>
<feature type="compositionally biased region" description="Pro residues" evidence="1">
    <location>
        <begin position="20"/>
        <end position="34"/>
    </location>
</feature>
<evidence type="ECO:0000313" key="2">
    <source>
        <dbReference type="EMBL" id="EPX58590.1"/>
    </source>
</evidence>
<organism evidence="2 3">
    <name type="scientific">Cystobacter fuscus (strain ATCC 25194 / DSM 2262 / NBRC 100088 / M29)</name>
    <dbReference type="NCBI Taxonomy" id="1242864"/>
    <lineage>
        <taxon>Bacteria</taxon>
        <taxon>Pseudomonadati</taxon>
        <taxon>Myxococcota</taxon>
        <taxon>Myxococcia</taxon>
        <taxon>Myxococcales</taxon>
        <taxon>Cystobacterineae</taxon>
        <taxon>Archangiaceae</taxon>
        <taxon>Cystobacter</taxon>
    </lineage>
</organism>
<proteinExistence type="predicted"/>
<name>S9P2C6_CYSF2</name>
<comment type="caution">
    <text evidence="2">The sequence shown here is derived from an EMBL/GenBank/DDBJ whole genome shotgun (WGS) entry which is preliminary data.</text>
</comment>
<feature type="compositionally biased region" description="Polar residues" evidence="1">
    <location>
        <begin position="44"/>
        <end position="55"/>
    </location>
</feature>
<gene>
    <name evidence="2" type="ORF">D187_003788</name>
</gene>
<reference evidence="2" key="1">
    <citation type="submission" date="2013-05" db="EMBL/GenBank/DDBJ databases">
        <title>Genome assembly of Cystobacter fuscus DSM 2262.</title>
        <authorList>
            <person name="Sharma G."/>
            <person name="Khatri I."/>
            <person name="Kaur C."/>
            <person name="Mayilraj S."/>
            <person name="Subramanian S."/>
        </authorList>
    </citation>
    <scope>NUCLEOTIDE SEQUENCE [LARGE SCALE GENOMIC DNA]</scope>
    <source>
        <strain evidence="2">DSM 2262</strain>
    </source>
</reference>
<feature type="region of interest" description="Disordered" evidence="1">
    <location>
        <begin position="1"/>
        <end position="55"/>
    </location>
</feature>
<dbReference type="AlphaFoldDB" id="S9P2C6"/>
<evidence type="ECO:0000313" key="3">
    <source>
        <dbReference type="Proteomes" id="UP000011682"/>
    </source>
</evidence>
<dbReference type="Proteomes" id="UP000011682">
    <property type="component" value="Unassembled WGS sequence"/>
</dbReference>
<sequence length="55" mass="5841">MARGVATVGRHGGAHLTRPVPAPPAWRRPPPSPLDAPRHGTGTPEWTNQAMTPRA</sequence>
<dbReference type="EMBL" id="ANAH02000023">
    <property type="protein sequence ID" value="EPX58590.1"/>
    <property type="molecule type" value="Genomic_DNA"/>
</dbReference>
<protein>
    <submittedName>
        <fullName evidence="2">Uncharacterized protein</fullName>
    </submittedName>
</protein>
<accession>S9P2C6</accession>
<keyword evidence="3" id="KW-1185">Reference proteome</keyword>